<comment type="similarity">
    <text evidence="2">Belongs to the major facilitator superfamily. Sugar transporter (TC 2.A.1.1) family.</text>
</comment>
<dbReference type="AlphaFoldDB" id="A0A423WHF6"/>
<gene>
    <name evidence="9" type="ORF">VSDG_01820</name>
</gene>
<feature type="transmembrane region" description="Helical" evidence="7">
    <location>
        <begin position="100"/>
        <end position="118"/>
    </location>
</feature>
<dbReference type="PRINTS" id="PR00171">
    <property type="entry name" value="SUGRTRNSPORT"/>
</dbReference>
<keyword evidence="4 7" id="KW-0812">Transmembrane</keyword>
<dbReference type="InterPro" id="IPR005828">
    <property type="entry name" value="MFS_sugar_transport-like"/>
</dbReference>
<feature type="domain" description="Major facilitator superfamily (MFS) profile" evidence="8">
    <location>
        <begin position="1"/>
        <end position="270"/>
    </location>
</feature>
<feature type="transmembrane region" description="Helical" evidence="7">
    <location>
        <begin position="58"/>
        <end position="80"/>
    </location>
</feature>
<dbReference type="STRING" id="252740.A0A423WHF6"/>
<dbReference type="PANTHER" id="PTHR48022:SF21">
    <property type="entry name" value="QUINATE TRANSPORTER, PUTATIVE (AFU_ORTHOLOGUE AFUA_6G06960)-RELATED"/>
    <property type="match status" value="1"/>
</dbReference>
<dbReference type="InterPro" id="IPR003663">
    <property type="entry name" value="Sugar/inositol_transpt"/>
</dbReference>
<comment type="subcellular location">
    <subcellularLocation>
        <location evidence="1">Membrane</location>
        <topology evidence="1">Multi-pass membrane protein</topology>
    </subcellularLocation>
</comment>
<dbReference type="InterPro" id="IPR036259">
    <property type="entry name" value="MFS_trans_sf"/>
</dbReference>
<dbReference type="EMBL" id="LJZO01000004">
    <property type="protein sequence ID" value="ROW02818.1"/>
    <property type="molecule type" value="Genomic_DNA"/>
</dbReference>
<comment type="caution">
    <text evidence="9">The sequence shown here is derived from an EMBL/GenBank/DDBJ whole genome shotgun (WGS) entry which is preliminary data.</text>
</comment>
<evidence type="ECO:0000313" key="10">
    <source>
        <dbReference type="Proteomes" id="UP000284375"/>
    </source>
</evidence>
<dbReference type="InterPro" id="IPR050360">
    <property type="entry name" value="MFS_Sugar_Transporters"/>
</dbReference>
<dbReference type="InterPro" id="IPR005829">
    <property type="entry name" value="Sugar_transporter_CS"/>
</dbReference>
<dbReference type="Pfam" id="PF00083">
    <property type="entry name" value="Sugar_tr"/>
    <property type="match status" value="1"/>
</dbReference>
<keyword evidence="6 7" id="KW-0472">Membrane</keyword>
<evidence type="ECO:0000256" key="1">
    <source>
        <dbReference type="ARBA" id="ARBA00004141"/>
    </source>
</evidence>
<evidence type="ECO:0000256" key="4">
    <source>
        <dbReference type="ARBA" id="ARBA00022692"/>
    </source>
</evidence>
<feature type="transmembrane region" description="Helical" evidence="7">
    <location>
        <begin position="127"/>
        <end position="145"/>
    </location>
</feature>
<dbReference type="GO" id="GO:0016020">
    <property type="term" value="C:membrane"/>
    <property type="evidence" value="ECO:0007669"/>
    <property type="project" value="UniProtKB-SubCell"/>
</dbReference>
<evidence type="ECO:0000259" key="8">
    <source>
        <dbReference type="PROSITE" id="PS50850"/>
    </source>
</evidence>
<evidence type="ECO:0000256" key="6">
    <source>
        <dbReference type="ARBA" id="ARBA00023136"/>
    </source>
</evidence>
<keyword evidence="5 7" id="KW-1133">Transmembrane helix</keyword>
<organism evidence="9 10">
    <name type="scientific">Cytospora chrysosperma</name>
    <name type="common">Cytospora canker fungus</name>
    <name type="synonym">Sphaeria chrysosperma</name>
    <dbReference type="NCBI Taxonomy" id="252740"/>
    <lineage>
        <taxon>Eukaryota</taxon>
        <taxon>Fungi</taxon>
        <taxon>Dikarya</taxon>
        <taxon>Ascomycota</taxon>
        <taxon>Pezizomycotina</taxon>
        <taxon>Sordariomycetes</taxon>
        <taxon>Sordariomycetidae</taxon>
        <taxon>Diaporthales</taxon>
        <taxon>Cytosporaceae</taxon>
        <taxon>Cytospora</taxon>
    </lineage>
</organism>
<evidence type="ECO:0000256" key="3">
    <source>
        <dbReference type="ARBA" id="ARBA00022448"/>
    </source>
</evidence>
<dbReference type="PROSITE" id="PS50850">
    <property type="entry name" value="MFS"/>
    <property type="match status" value="1"/>
</dbReference>
<accession>A0A423WHF6</accession>
<dbReference type="SUPFAM" id="SSF103473">
    <property type="entry name" value="MFS general substrate transporter"/>
    <property type="match status" value="1"/>
</dbReference>
<keyword evidence="10" id="KW-1185">Reference proteome</keyword>
<evidence type="ECO:0000256" key="2">
    <source>
        <dbReference type="ARBA" id="ARBA00010992"/>
    </source>
</evidence>
<dbReference type="PROSITE" id="PS00216">
    <property type="entry name" value="SUGAR_TRANSPORT_1"/>
    <property type="match status" value="1"/>
</dbReference>
<keyword evidence="3" id="KW-0813">Transport</keyword>
<dbReference type="InterPro" id="IPR020846">
    <property type="entry name" value="MFS_dom"/>
</dbReference>
<feature type="transmembrane region" description="Helical" evidence="7">
    <location>
        <begin position="180"/>
        <end position="204"/>
    </location>
</feature>
<feature type="transmembrane region" description="Helical" evidence="7">
    <location>
        <begin position="245"/>
        <end position="266"/>
    </location>
</feature>
<dbReference type="PANTHER" id="PTHR48022">
    <property type="entry name" value="PLASTIDIC GLUCOSE TRANSPORTER 4"/>
    <property type="match status" value="1"/>
</dbReference>
<name>A0A423WHF6_CYTCH</name>
<dbReference type="GO" id="GO:0005351">
    <property type="term" value="F:carbohydrate:proton symporter activity"/>
    <property type="evidence" value="ECO:0007669"/>
    <property type="project" value="TreeGrafter"/>
</dbReference>
<protein>
    <recommendedName>
        <fullName evidence="8">Major facilitator superfamily (MFS) profile domain-containing protein</fullName>
    </recommendedName>
</protein>
<feature type="transmembrane region" description="Helical" evidence="7">
    <location>
        <begin position="216"/>
        <end position="233"/>
    </location>
</feature>
<evidence type="ECO:0000313" key="9">
    <source>
        <dbReference type="EMBL" id="ROW02818.1"/>
    </source>
</evidence>
<evidence type="ECO:0000256" key="5">
    <source>
        <dbReference type="ARBA" id="ARBA00022989"/>
    </source>
</evidence>
<proteinExistence type="inferred from homology"/>
<dbReference type="OrthoDB" id="508119at2759"/>
<dbReference type="Proteomes" id="UP000284375">
    <property type="component" value="Unassembled WGS sequence"/>
</dbReference>
<sequence length="339" mass="37595">MESEAKEGLSLPPDHGYIMGELQDMAEQLAMERRLIGEATSWILLKEMWTIAGNRKRALISIGLMICQQMTGTNTLNYYAPQIFTNMGLQEAKASLFATGIYGVVKMASSLAFLLFAADSLGRRKSLLMSSIGQAATLYIIGVYSKLYPMQGTLMSAQSLVIRETTSTAVSPHEIPPLGYVAIVCIYLYVLFFQFGWGPCCWIYVSEVPTARLRTLNVAIAAATQWLINFVIARCTLTMLDSMTWGTWILFGTFCSLTFFFVWFLIPETKGMSLEKMDELFGITDDLLRIMDENQRERAASRTGPSQSQVIGLESLATAAIGSEKRNTGSSNDMPVYSV</sequence>
<evidence type="ECO:0000256" key="7">
    <source>
        <dbReference type="SAM" id="Phobius"/>
    </source>
</evidence>
<reference evidence="9 10" key="1">
    <citation type="submission" date="2015-09" db="EMBL/GenBank/DDBJ databases">
        <title>Host preference determinants of Valsa canker pathogens revealed by comparative genomics.</title>
        <authorList>
            <person name="Yin Z."/>
            <person name="Huang L."/>
        </authorList>
    </citation>
    <scope>NUCLEOTIDE SEQUENCE [LARGE SCALE GENOMIC DNA]</scope>
    <source>
        <strain evidence="9 10">YSFL</strain>
    </source>
</reference>
<dbReference type="Gene3D" id="1.20.1250.20">
    <property type="entry name" value="MFS general substrate transporter like domains"/>
    <property type="match status" value="1"/>
</dbReference>